<dbReference type="EC" id="2.7.13.3" evidence="2"/>
<dbReference type="GO" id="GO:0009927">
    <property type="term" value="F:histidine phosphotransfer kinase activity"/>
    <property type="evidence" value="ECO:0007669"/>
    <property type="project" value="TreeGrafter"/>
</dbReference>
<dbReference type="Pfam" id="PF02518">
    <property type="entry name" value="HATPase_c"/>
    <property type="match status" value="1"/>
</dbReference>
<dbReference type="CDD" id="cd00082">
    <property type="entry name" value="HisKA"/>
    <property type="match status" value="1"/>
</dbReference>
<evidence type="ECO:0000256" key="1">
    <source>
        <dbReference type="ARBA" id="ARBA00000085"/>
    </source>
</evidence>
<reference evidence="10 11" key="1">
    <citation type="submission" date="2018-05" db="EMBL/GenBank/DDBJ databases">
        <title>Whole genome sequencing for identification of molecular markers to develop diagnostic detection tools for the regulated plant pathogen Lachnellula willkommii.</title>
        <authorList>
            <person name="Giroux E."/>
            <person name="Bilodeau G."/>
        </authorList>
    </citation>
    <scope>NUCLEOTIDE SEQUENCE [LARGE SCALE GENOMIC DNA]</scope>
    <source>
        <strain evidence="10 11">CBS 203.66</strain>
    </source>
</reference>
<feature type="domain" description="Response regulatory" evidence="9">
    <location>
        <begin position="913"/>
        <end position="1044"/>
    </location>
</feature>
<dbReference type="InterPro" id="IPR036890">
    <property type="entry name" value="HATPase_C_sf"/>
</dbReference>
<feature type="domain" description="Histidine kinase" evidence="8">
    <location>
        <begin position="549"/>
        <end position="835"/>
    </location>
</feature>
<dbReference type="SMART" id="SM00388">
    <property type="entry name" value="HisKA"/>
    <property type="match status" value="1"/>
</dbReference>
<dbReference type="SMART" id="SM00448">
    <property type="entry name" value="REC"/>
    <property type="match status" value="1"/>
</dbReference>
<comment type="caution">
    <text evidence="10">The sequence shown here is derived from an EMBL/GenBank/DDBJ whole genome shotgun (WGS) entry which is preliminary data.</text>
</comment>
<dbReference type="AlphaFoldDB" id="A0A8T9B7H4"/>
<evidence type="ECO:0000259" key="9">
    <source>
        <dbReference type="PROSITE" id="PS50110"/>
    </source>
</evidence>
<dbReference type="InterPro" id="IPR035965">
    <property type="entry name" value="PAS-like_dom_sf"/>
</dbReference>
<keyword evidence="11" id="KW-1185">Reference proteome</keyword>
<dbReference type="InterPro" id="IPR036097">
    <property type="entry name" value="HisK_dim/P_sf"/>
</dbReference>
<organism evidence="10 11">
    <name type="scientific">Lachnellula arida</name>
    <dbReference type="NCBI Taxonomy" id="1316785"/>
    <lineage>
        <taxon>Eukaryota</taxon>
        <taxon>Fungi</taxon>
        <taxon>Dikarya</taxon>
        <taxon>Ascomycota</taxon>
        <taxon>Pezizomycotina</taxon>
        <taxon>Leotiomycetes</taxon>
        <taxon>Helotiales</taxon>
        <taxon>Lachnaceae</taxon>
        <taxon>Lachnellula</taxon>
    </lineage>
</organism>
<evidence type="ECO:0000256" key="3">
    <source>
        <dbReference type="ARBA" id="ARBA00022553"/>
    </source>
</evidence>
<gene>
    <name evidence="10" type="primary">CHK1_0</name>
    <name evidence="10" type="ORF">LARI1_G007441</name>
</gene>
<dbReference type="Gene3D" id="3.30.450.20">
    <property type="entry name" value="PAS domain"/>
    <property type="match status" value="2"/>
</dbReference>
<dbReference type="PANTHER" id="PTHR43047">
    <property type="entry name" value="TWO-COMPONENT HISTIDINE PROTEIN KINASE"/>
    <property type="match status" value="1"/>
</dbReference>
<feature type="region of interest" description="Disordered" evidence="7">
    <location>
        <begin position="1"/>
        <end position="20"/>
    </location>
</feature>
<dbReference type="CDD" id="cd17546">
    <property type="entry name" value="REC_hyHK_CKI1_RcsC-like"/>
    <property type="match status" value="1"/>
</dbReference>
<dbReference type="Pfam" id="PF00512">
    <property type="entry name" value="HisKA"/>
    <property type="match status" value="1"/>
</dbReference>
<protein>
    <recommendedName>
        <fullName evidence="2">histidine kinase</fullName>
        <ecNumber evidence="2">2.7.13.3</ecNumber>
    </recommendedName>
</protein>
<evidence type="ECO:0000259" key="8">
    <source>
        <dbReference type="PROSITE" id="PS50109"/>
    </source>
</evidence>
<name>A0A8T9B7H4_9HELO</name>
<dbReference type="InterPro" id="IPR001789">
    <property type="entry name" value="Sig_transdc_resp-reg_receiver"/>
</dbReference>
<dbReference type="InterPro" id="IPR003661">
    <property type="entry name" value="HisK_dim/P_dom"/>
</dbReference>
<dbReference type="Proteomes" id="UP000469559">
    <property type="component" value="Unassembled WGS sequence"/>
</dbReference>
<dbReference type="OrthoDB" id="60033at2759"/>
<comment type="catalytic activity">
    <reaction evidence="1">
        <text>ATP + protein L-histidine = ADP + protein N-phospho-L-histidine.</text>
        <dbReference type="EC" id="2.7.13.3"/>
    </reaction>
</comment>
<accession>A0A8T9B7H4</accession>
<dbReference type="EMBL" id="QGMF01000423">
    <property type="protein sequence ID" value="TVY16004.1"/>
    <property type="molecule type" value="Genomic_DNA"/>
</dbReference>
<dbReference type="InterPro" id="IPR005467">
    <property type="entry name" value="His_kinase_dom"/>
</dbReference>
<keyword evidence="4" id="KW-0808">Transferase</keyword>
<dbReference type="SUPFAM" id="SSF55874">
    <property type="entry name" value="ATPase domain of HSP90 chaperone/DNA topoisomerase II/histidine kinase"/>
    <property type="match status" value="1"/>
</dbReference>
<dbReference type="PANTHER" id="PTHR43047:SF72">
    <property type="entry name" value="OSMOSENSING HISTIDINE PROTEIN KINASE SLN1"/>
    <property type="match status" value="1"/>
</dbReference>
<evidence type="ECO:0000313" key="10">
    <source>
        <dbReference type="EMBL" id="TVY16004.1"/>
    </source>
</evidence>
<proteinExistence type="predicted"/>
<dbReference type="Gene3D" id="1.10.287.130">
    <property type="match status" value="1"/>
</dbReference>
<keyword evidence="5 10" id="KW-0418">Kinase</keyword>
<feature type="modified residue" description="4-aspartylphosphate" evidence="6">
    <location>
        <position position="973"/>
    </location>
</feature>
<dbReference type="SUPFAM" id="SSF47384">
    <property type="entry name" value="Homodimeric domain of signal transducing histidine kinase"/>
    <property type="match status" value="1"/>
</dbReference>
<evidence type="ECO:0000256" key="4">
    <source>
        <dbReference type="ARBA" id="ARBA00022679"/>
    </source>
</evidence>
<evidence type="ECO:0000256" key="2">
    <source>
        <dbReference type="ARBA" id="ARBA00012438"/>
    </source>
</evidence>
<dbReference type="GO" id="GO:0000155">
    <property type="term" value="F:phosphorelay sensor kinase activity"/>
    <property type="evidence" value="ECO:0007669"/>
    <property type="project" value="InterPro"/>
</dbReference>
<dbReference type="SUPFAM" id="SSF52172">
    <property type="entry name" value="CheY-like"/>
    <property type="match status" value="1"/>
</dbReference>
<dbReference type="InterPro" id="IPR011006">
    <property type="entry name" value="CheY-like_superfamily"/>
</dbReference>
<dbReference type="SUPFAM" id="SSF55785">
    <property type="entry name" value="PYP-like sensor domain (PAS domain)"/>
    <property type="match status" value="1"/>
</dbReference>
<evidence type="ECO:0000313" key="11">
    <source>
        <dbReference type="Proteomes" id="UP000469559"/>
    </source>
</evidence>
<sequence length="1058" mass="118464">MDNDKDNDVGDNNDKDNNSKVKVEVDIARARRNNPTRKIFDWISKPCPQELTPFQKFVLDVDWAKSPLGLISAWPIQLKQMVLLAVQDHTPAAVFWGDGNNMVYNESFIPMVGNKHPGLQGKHPYHGMPELWDSFDELLATQRETGETILKRNDCLMVDRLGFLEETYFNWKLIPIIGPEGWVVGSYATVVEVTKDVISDRRSSTVKLLSRQVSEASTIQELWKGLITGIQDAVIDIPFALLYSCAPRKGSVEPICPQSMLAGQIQCSLEGCAGIARGHTFAPETLDLDHEDQSELDRLQSVPMEWRGYGPATQGVICPIIPTDTETAVAFLIVALNPRRPFDEDYRGFFHLLTQQITTPQLSAAILREEIDRREKLARGEALDRDRLYKELSDSETKFAKFASRAPVGLAVLDPNGTALFANDIWRNLTMLETGSGKANWETVLAEGEVEPVLSAWAQMIRDKQPVTIHTRMNKPWIAPDLDLNGNPQEGAAHILLAMYPDQDERGEVSTVMSCITDISGLKWSENQLRKRMDQAIEMKTQQERFIDMTSHEMRNPLSALIGCADEITNSLKHYISDLKKPSSIENGSANSDMGSQKPLHLLGEAMEAAETIIYCAMHQKRIIDDVLTLSRLDSNLLLVSPEPSQPIQLVRGALKMFQAEVKRANVRLDFIEQKSLQILDIDWVLLDPSRVLQVFINLMTNAIKFTRIEAQRHIKITIGASYAKPSVANEFGVEYIGKNSNSQDQTGKQEWGDGEAIYFTIAVTDTGRGLTIEEKKHLFSLFQQASPKTYVQYGGSGLGLFISRQLTEMHGGEIGVASERGKGSTFQFYIKTRRTTPPLTDVPERADLQLLVREDELREACGVESTALQDEPQTPNLKIDVSLSLVSPIPVSPSPLPPSPVSPAFYFPRSFHILVVEDNLVNQKVVSKQLRKAGHIVNVANHGKEALNFIRRTEYWEDSTGEKGRLDVILMDLEMPIMDGLSCVKRIREQQAQGKIKWHVPVIAVTANARKDQIMASIEAGMDDVITKPYRMQDMLKQIAALVAKHDRLVRPESDGV</sequence>
<dbReference type="Gene3D" id="3.30.565.10">
    <property type="entry name" value="Histidine kinase-like ATPase, C-terminal domain"/>
    <property type="match status" value="1"/>
</dbReference>
<evidence type="ECO:0000256" key="7">
    <source>
        <dbReference type="SAM" id="MobiDB-lite"/>
    </source>
</evidence>
<dbReference type="PRINTS" id="PR00344">
    <property type="entry name" value="BCTRLSENSOR"/>
</dbReference>
<dbReference type="Pfam" id="PF00072">
    <property type="entry name" value="Response_reg"/>
    <property type="match status" value="1"/>
</dbReference>
<dbReference type="PROSITE" id="PS50109">
    <property type="entry name" value="HIS_KIN"/>
    <property type="match status" value="1"/>
</dbReference>
<dbReference type="InterPro" id="IPR004358">
    <property type="entry name" value="Sig_transdc_His_kin-like_C"/>
</dbReference>
<dbReference type="InterPro" id="IPR003594">
    <property type="entry name" value="HATPase_dom"/>
</dbReference>
<dbReference type="GO" id="GO:0005886">
    <property type="term" value="C:plasma membrane"/>
    <property type="evidence" value="ECO:0007669"/>
    <property type="project" value="TreeGrafter"/>
</dbReference>
<evidence type="ECO:0000256" key="6">
    <source>
        <dbReference type="PROSITE-ProRule" id="PRU00169"/>
    </source>
</evidence>
<dbReference type="SMART" id="SM00387">
    <property type="entry name" value="HATPase_c"/>
    <property type="match status" value="1"/>
</dbReference>
<keyword evidence="3 6" id="KW-0597">Phosphoprotein</keyword>
<evidence type="ECO:0000256" key="5">
    <source>
        <dbReference type="ARBA" id="ARBA00022777"/>
    </source>
</evidence>
<dbReference type="PROSITE" id="PS50110">
    <property type="entry name" value="RESPONSE_REGULATORY"/>
    <property type="match status" value="1"/>
</dbReference>
<dbReference type="Gene3D" id="3.40.50.2300">
    <property type="match status" value="1"/>
</dbReference>